<comment type="caution">
    <text evidence="1">The sequence shown here is derived from an EMBL/GenBank/DDBJ whole genome shotgun (WGS) entry which is preliminary data.</text>
</comment>
<evidence type="ECO:0000313" key="1">
    <source>
        <dbReference type="EMBL" id="GAG98692.1"/>
    </source>
</evidence>
<feature type="non-terminal residue" evidence="1">
    <location>
        <position position="1"/>
    </location>
</feature>
<proteinExistence type="predicted"/>
<accession>X1D0Q3</accession>
<reference evidence="1" key="1">
    <citation type="journal article" date="2014" name="Front. Microbiol.">
        <title>High frequency of phylogenetically diverse reductive dehalogenase-homologous genes in deep subseafloor sedimentary metagenomes.</title>
        <authorList>
            <person name="Kawai M."/>
            <person name="Futagami T."/>
            <person name="Toyoda A."/>
            <person name="Takaki Y."/>
            <person name="Nishi S."/>
            <person name="Hori S."/>
            <person name="Arai W."/>
            <person name="Tsubouchi T."/>
            <person name="Morono Y."/>
            <person name="Uchiyama I."/>
            <person name="Ito T."/>
            <person name="Fujiyama A."/>
            <person name="Inagaki F."/>
            <person name="Takami H."/>
        </authorList>
    </citation>
    <scope>NUCLEOTIDE SEQUENCE</scope>
    <source>
        <strain evidence="1">Expedition CK06-06</strain>
    </source>
</reference>
<organism evidence="1">
    <name type="scientific">marine sediment metagenome</name>
    <dbReference type="NCBI Taxonomy" id="412755"/>
    <lineage>
        <taxon>unclassified sequences</taxon>
        <taxon>metagenomes</taxon>
        <taxon>ecological metagenomes</taxon>
    </lineage>
</organism>
<dbReference type="AlphaFoldDB" id="X1D0Q3"/>
<gene>
    <name evidence="1" type="ORF">S01H4_45380</name>
</gene>
<protein>
    <submittedName>
        <fullName evidence="1">Uncharacterized protein</fullName>
    </submittedName>
</protein>
<sequence>RELGDPQALNTLSKIYEFNPGNTKSMERWLKGGSNFSKKT</sequence>
<name>X1D0Q3_9ZZZZ</name>
<dbReference type="EMBL" id="BART01025259">
    <property type="protein sequence ID" value="GAG98692.1"/>
    <property type="molecule type" value="Genomic_DNA"/>
</dbReference>